<evidence type="ECO:0000256" key="1">
    <source>
        <dbReference type="ARBA" id="ARBA00004613"/>
    </source>
</evidence>
<keyword evidence="3" id="KW-0858">Xylan degradation</keyword>
<evidence type="ECO:0000256" key="7">
    <source>
        <dbReference type="ARBA" id="ARBA00023326"/>
    </source>
</evidence>
<evidence type="ECO:0000313" key="8">
    <source>
        <dbReference type="EMBL" id="MBB6542383.1"/>
    </source>
</evidence>
<evidence type="ECO:0000256" key="4">
    <source>
        <dbReference type="ARBA" id="ARBA00022729"/>
    </source>
</evidence>
<evidence type="ECO:0000256" key="3">
    <source>
        <dbReference type="ARBA" id="ARBA00022651"/>
    </source>
</evidence>
<dbReference type="EMBL" id="JACHHU010000004">
    <property type="protein sequence ID" value="MBB6542383.1"/>
    <property type="molecule type" value="Genomic_DNA"/>
</dbReference>
<dbReference type="Proteomes" id="UP000537141">
    <property type="component" value="Unassembled WGS sequence"/>
</dbReference>
<dbReference type="RefSeq" id="WP_184422970.1">
    <property type="nucleotide sequence ID" value="NZ_AP027362.1"/>
</dbReference>
<dbReference type="GO" id="GO:0005576">
    <property type="term" value="C:extracellular region"/>
    <property type="evidence" value="ECO:0007669"/>
    <property type="project" value="UniProtKB-SubCell"/>
</dbReference>
<keyword evidence="7" id="KW-0624">Polysaccharide degradation</keyword>
<dbReference type="GO" id="GO:0045493">
    <property type="term" value="P:xylan catabolic process"/>
    <property type="evidence" value="ECO:0007669"/>
    <property type="project" value="UniProtKB-KW"/>
</dbReference>
<reference evidence="8 9" key="1">
    <citation type="submission" date="2020-08" db="EMBL/GenBank/DDBJ databases">
        <title>Genomic Encyclopedia of Type Strains, Phase IV (KMG-IV): sequencing the most valuable type-strain genomes for metagenomic binning, comparative biology and taxonomic classification.</title>
        <authorList>
            <person name="Goeker M."/>
        </authorList>
    </citation>
    <scope>NUCLEOTIDE SEQUENCE [LARGE SCALE GENOMIC DNA]</scope>
    <source>
        <strain evidence="8 9">DSM 26287</strain>
    </source>
</reference>
<dbReference type="InterPro" id="IPR029058">
    <property type="entry name" value="AB_hydrolase_fold"/>
</dbReference>
<keyword evidence="4" id="KW-0732">Signal</keyword>
<dbReference type="PROSITE" id="PS51257">
    <property type="entry name" value="PROKAR_LIPOPROTEIN"/>
    <property type="match status" value="1"/>
</dbReference>
<name>A0A7X0TSQ4_9GAMM</name>
<dbReference type="SUPFAM" id="SSF53474">
    <property type="entry name" value="alpha/beta-Hydrolases"/>
    <property type="match status" value="2"/>
</dbReference>
<dbReference type="PANTHER" id="PTHR38050:SF2">
    <property type="entry name" value="FERULOYL ESTERASE C-RELATED"/>
    <property type="match status" value="1"/>
</dbReference>
<evidence type="ECO:0000256" key="5">
    <source>
        <dbReference type="ARBA" id="ARBA00022801"/>
    </source>
</evidence>
<keyword evidence="9" id="KW-1185">Reference proteome</keyword>
<dbReference type="GO" id="GO:0030600">
    <property type="term" value="F:feruloyl esterase activity"/>
    <property type="evidence" value="ECO:0007669"/>
    <property type="project" value="InterPro"/>
</dbReference>
<evidence type="ECO:0000256" key="2">
    <source>
        <dbReference type="ARBA" id="ARBA00022525"/>
    </source>
</evidence>
<evidence type="ECO:0000313" key="9">
    <source>
        <dbReference type="Proteomes" id="UP000537141"/>
    </source>
</evidence>
<dbReference type="AlphaFoldDB" id="A0A7X0TSQ4"/>
<proteinExistence type="predicted"/>
<sequence>MRLNLIITLAFTLSVVAGCNSIEKKSGINFYPNNLHQVELNSRSYFFAEPNKGFNKNKSYKLLLAFHGAKQNAKLMAALSAFESASSNYIVVYPQSELDEWNEGCNCNKPYRLGVDDLGYIENLVADIKSKYNIIEDELYAAGFSQGGLFVQNLMCNSKLKFTAIASVASSMSEPLSKNCAPKYNTNYLMIHGTDDKTFPYSGLNNVGFGLIPSQSAIKLIAKNNQINSKAVIKENEIATKYTYKNNKHNIQLVAIKAGTHSWEFEHFNTTNEIVNFFDSVSTKKLDNFSSLYRIEHNKDVHVRSMGLEHSGPAIILLSGFNKNYHSDSAWFALLQPLIAKSNRVYAIERFGNGFSSSVEQPSYRAFAQPLDNIMQLLDEKELIIVSFASANITALNWQSLPNANMTKHLKGMVWIDPDILLPHSISLYQDWPVTWYRQTGEKLLSHIAQSGWTARTVEKITNERTTVSALIPEKYEKDMDWTYFDLISQGRVDINKQLTRAKEVINYHDDLVNIDNTVISTNVPITVIDSDFESYDIEKAEPENINSLKKWQQEGTQWSKLISQQSGGQYIPLISSDHMVVFQHPDIIIKAIADITKK</sequence>
<evidence type="ECO:0000256" key="6">
    <source>
        <dbReference type="ARBA" id="ARBA00023277"/>
    </source>
</evidence>
<keyword evidence="2" id="KW-0964">Secreted</keyword>
<keyword evidence="5" id="KW-0378">Hydrolase</keyword>
<comment type="caution">
    <text evidence="8">The sequence shown here is derived from an EMBL/GenBank/DDBJ whole genome shotgun (WGS) entry which is preliminary data.</text>
</comment>
<dbReference type="PANTHER" id="PTHR38050">
    <property type="match status" value="1"/>
</dbReference>
<accession>A0A7X0TSQ4</accession>
<organism evidence="8 9">
    <name type="scientific">Thalassotalea piscium</name>
    <dbReference type="NCBI Taxonomy" id="1230533"/>
    <lineage>
        <taxon>Bacteria</taxon>
        <taxon>Pseudomonadati</taxon>
        <taxon>Pseudomonadota</taxon>
        <taxon>Gammaproteobacteria</taxon>
        <taxon>Alteromonadales</taxon>
        <taxon>Colwelliaceae</taxon>
        <taxon>Thalassotalea</taxon>
    </lineage>
</organism>
<dbReference type="InterPro" id="IPR043595">
    <property type="entry name" value="FaeB/C/D"/>
</dbReference>
<comment type="subcellular location">
    <subcellularLocation>
        <location evidence="1">Secreted</location>
    </subcellularLocation>
</comment>
<protein>
    <submittedName>
        <fullName evidence="8">Poly(3-hydroxybutyrate) depolymerase</fullName>
    </submittedName>
</protein>
<keyword evidence="6" id="KW-0119">Carbohydrate metabolism</keyword>
<dbReference type="Gene3D" id="3.40.50.1820">
    <property type="entry name" value="alpha/beta hydrolase"/>
    <property type="match status" value="2"/>
</dbReference>
<gene>
    <name evidence="8" type="ORF">HNQ55_000870</name>
</gene>